<feature type="compositionally biased region" description="Polar residues" evidence="1">
    <location>
        <begin position="374"/>
        <end position="385"/>
    </location>
</feature>
<dbReference type="PROSITE" id="PS50196">
    <property type="entry name" value="RANBD1"/>
    <property type="match status" value="1"/>
</dbReference>
<dbReference type="InterPro" id="IPR011993">
    <property type="entry name" value="PH-like_dom_sf"/>
</dbReference>
<dbReference type="AlphaFoldDB" id="A0A2H3JK74"/>
<feature type="region of interest" description="Disordered" evidence="1">
    <location>
        <begin position="1"/>
        <end position="477"/>
    </location>
</feature>
<dbReference type="OMA" id="LFKGMRC"/>
<feature type="compositionally biased region" description="Low complexity" evidence="1">
    <location>
        <begin position="45"/>
        <end position="56"/>
    </location>
</feature>
<feature type="domain" description="RanBD1" evidence="2">
    <location>
        <begin position="565"/>
        <end position="646"/>
    </location>
</feature>
<feature type="region of interest" description="Disordered" evidence="1">
    <location>
        <begin position="538"/>
        <end position="575"/>
    </location>
</feature>
<reference evidence="3 4" key="1">
    <citation type="journal article" date="2012" name="Science">
        <title>The Paleozoic origin of enzymatic lignin decomposition reconstructed from 31 fungal genomes.</title>
        <authorList>
            <person name="Floudas D."/>
            <person name="Binder M."/>
            <person name="Riley R."/>
            <person name="Barry K."/>
            <person name="Blanchette R.A."/>
            <person name="Henrissat B."/>
            <person name="Martinez A.T."/>
            <person name="Otillar R."/>
            <person name="Spatafora J.W."/>
            <person name="Yadav J.S."/>
            <person name="Aerts A."/>
            <person name="Benoit I."/>
            <person name="Boyd A."/>
            <person name="Carlson A."/>
            <person name="Copeland A."/>
            <person name="Coutinho P.M."/>
            <person name="de Vries R.P."/>
            <person name="Ferreira P."/>
            <person name="Findley K."/>
            <person name="Foster B."/>
            <person name="Gaskell J."/>
            <person name="Glotzer D."/>
            <person name="Gorecki P."/>
            <person name="Heitman J."/>
            <person name="Hesse C."/>
            <person name="Hori C."/>
            <person name="Igarashi K."/>
            <person name="Jurgens J.A."/>
            <person name="Kallen N."/>
            <person name="Kersten P."/>
            <person name="Kohler A."/>
            <person name="Kuees U."/>
            <person name="Kumar T.K.A."/>
            <person name="Kuo A."/>
            <person name="LaButti K."/>
            <person name="Larrondo L.F."/>
            <person name="Lindquist E."/>
            <person name="Ling A."/>
            <person name="Lombard V."/>
            <person name="Lucas S."/>
            <person name="Lundell T."/>
            <person name="Martin R."/>
            <person name="McLaughlin D.J."/>
            <person name="Morgenstern I."/>
            <person name="Morin E."/>
            <person name="Murat C."/>
            <person name="Nagy L.G."/>
            <person name="Nolan M."/>
            <person name="Ohm R.A."/>
            <person name="Patyshakuliyeva A."/>
            <person name="Rokas A."/>
            <person name="Ruiz-Duenas F.J."/>
            <person name="Sabat G."/>
            <person name="Salamov A."/>
            <person name="Samejima M."/>
            <person name="Schmutz J."/>
            <person name="Slot J.C."/>
            <person name="St John F."/>
            <person name="Stenlid J."/>
            <person name="Sun H."/>
            <person name="Sun S."/>
            <person name="Syed K."/>
            <person name="Tsang A."/>
            <person name="Wiebenga A."/>
            <person name="Young D."/>
            <person name="Pisabarro A."/>
            <person name="Eastwood D.C."/>
            <person name="Martin F."/>
            <person name="Cullen D."/>
            <person name="Grigoriev I.V."/>
            <person name="Hibbett D.S."/>
        </authorList>
    </citation>
    <scope>NUCLEOTIDE SEQUENCE [LARGE SCALE GENOMIC DNA]</scope>
    <source>
        <strain evidence="3 4">MD-104</strain>
    </source>
</reference>
<dbReference type="SMART" id="SM00160">
    <property type="entry name" value="RanBD"/>
    <property type="match status" value="1"/>
</dbReference>
<organism evidence="3 4">
    <name type="scientific">Wolfiporia cocos (strain MD-104)</name>
    <name type="common">Brown rot fungus</name>
    <dbReference type="NCBI Taxonomy" id="742152"/>
    <lineage>
        <taxon>Eukaryota</taxon>
        <taxon>Fungi</taxon>
        <taxon>Dikarya</taxon>
        <taxon>Basidiomycota</taxon>
        <taxon>Agaricomycotina</taxon>
        <taxon>Agaricomycetes</taxon>
        <taxon>Polyporales</taxon>
        <taxon>Phaeolaceae</taxon>
        <taxon>Wolfiporia</taxon>
    </lineage>
</organism>
<evidence type="ECO:0000256" key="1">
    <source>
        <dbReference type="SAM" id="MobiDB-lite"/>
    </source>
</evidence>
<dbReference type="Gene3D" id="2.30.29.30">
    <property type="entry name" value="Pleckstrin-homology domain (PH domain)/Phosphotyrosine-binding domain (PTB)"/>
    <property type="match status" value="1"/>
</dbReference>
<keyword evidence="4" id="KW-1185">Reference proteome</keyword>
<dbReference type="OrthoDB" id="185618at2759"/>
<dbReference type="Pfam" id="PF00638">
    <property type="entry name" value="Ran_BP1"/>
    <property type="match status" value="1"/>
</dbReference>
<feature type="compositionally biased region" description="Low complexity" evidence="1">
    <location>
        <begin position="465"/>
        <end position="477"/>
    </location>
</feature>
<feature type="compositionally biased region" description="Low complexity" evidence="1">
    <location>
        <begin position="391"/>
        <end position="408"/>
    </location>
</feature>
<protein>
    <recommendedName>
        <fullName evidence="2">RanBD1 domain-containing protein</fullName>
    </recommendedName>
</protein>
<sequence>MNVQDDPCARLNEPQEAVPQTPPDLEEDSALKGSRKREREVSLEPSTPQTTTSWPPHALSRPPHPGVVHAPSADPMSQDIEHPSAEHKERRVPKKKNRVSSNLDATQEESDEDSGSPPLETKMRQISQGVEDITWQNPTTPAEQPSADGDHEMDAASTPAPAVAAADADTQEPIEAKSTEGEEIQVPPALLQGENPPLVSDGAGDDEHAGEADPAEVPPHAQPEDPEQVASTDVHPEVSSTSAIPPVATSPPLSRHGSESDTDQEKGLKRKFADGTVSERLLASETSLGPNGIAPQASKTKRQRDDPDADANPRVNKRPTPPPEEEDRSEGSQSSGSQEKDSGPPSKRASQEVVSPIPTSSTTAPKLSGFMAYASTTSPFASVSGPNVFGSRASTSSTPALASTSASPHPSPAPSASPFSSGSPSKSPEAQAQAHKRRGFEAFAASASPFASAAKRPRSPPPLPFGRSRSPARPTARAVSAFTAYAAGGAQAFSAHSTPRRGSPALGEGSSVGANALANPFAGGRTAGLSVFGQQDSVFDDDDARGQVSFGERLRAQKDDDEEEEEEKRMALTEQEVLTGEEDEETVYQVRGKLFALSSQNQWKERGTGTLRLNVRREDGTGARLVMRKEAVYTVILNVTLFKGMRCFTAQDPRYLRFSVLEGGHTTHYNLRVQSQKIAEELLEEITSHIPTE</sequence>
<dbReference type="PANTHER" id="PTHR38697">
    <property type="entry name" value="NUCLEAR PORE COMPLEX PROTEIN SIMILAR TO S. CEREVISIAE NUP2 (EUROFUNG)"/>
    <property type="match status" value="1"/>
</dbReference>
<dbReference type="Proteomes" id="UP000218811">
    <property type="component" value="Unassembled WGS sequence"/>
</dbReference>
<feature type="compositionally biased region" description="Low complexity" evidence="1">
    <location>
        <begin position="416"/>
        <end position="430"/>
    </location>
</feature>
<feature type="compositionally biased region" description="Low complexity" evidence="1">
    <location>
        <begin position="155"/>
        <end position="168"/>
    </location>
</feature>
<gene>
    <name evidence="3" type="ORF">WOLCODRAFT_166904</name>
</gene>
<proteinExistence type="predicted"/>
<dbReference type="PANTHER" id="PTHR38697:SF1">
    <property type="entry name" value="NUCLEAR PORE COMPLEX PROTEIN SIMILAR TO S. CEREVISIAE NUP2 (EUROFUNG)"/>
    <property type="match status" value="1"/>
</dbReference>
<feature type="compositionally biased region" description="Low complexity" evidence="1">
    <location>
        <begin position="441"/>
        <end position="454"/>
    </location>
</feature>
<feature type="compositionally biased region" description="Basic and acidic residues" evidence="1">
    <location>
        <begin position="79"/>
        <end position="89"/>
    </location>
</feature>
<dbReference type="SUPFAM" id="SSF50729">
    <property type="entry name" value="PH domain-like"/>
    <property type="match status" value="1"/>
</dbReference>
<dbReference type="InterPro" id="IPR053074">
    <property type="entry name" value="NPC_Nucleoporin"/>
</dbReference>
<dbReference type="STRING" id="742152.A0A2H3JK74"/>
<evidence type="ECO:0000313" key="3">
    <source>
        <dbReference type="EMBL" id="PCH36407.1"/>
    </source>
</evidence>
<name>A0A2H3JK74_WOLCO</name>
<dbReference type="EMBL" id="KB467876">
    <property type="protein sequence ID" value="PCH36407.1"/>
    <property type="molecule type" value="Genomic_DNA"/>
</dbReference>
<dbReference type="InterPro" id="IPR000156">
    <property type="entry name" value="Ran_bind_dom"/>
</dbReference>
<evidence type="ECO:0000259" key="2">
    <source>
        <dbReference type="PROSITE" id="PS50196"/>
    </source>
</evidence>
<accession>A0A2H3JK74</accession>
<feature type="compositionally biased region" description="Basic and acidic residues" evidence="1">
    <location>
        <begin position="256"/>
        <end position="273"/>
    </location>
</feature>
<evidence type="ECO:0000313" key="4">
    <source>
        <dbReference type="Proteomes" id="UP000218811"/>
    </source>
</evidence>
<feature type="compositionally biased region" description="Polar residues" evidence="1">
    <location>
        <begin position="124"/>
        <end position="143"/>
    </location>
</feature>